<comment type="pathway">
    <text evidence="5">Amine and polyamine biosynthesis; putrescine biosynthesis via L-ornithine pathway; putrescine from L-ornithine: step 1/1.</text>
</comment>
<evidence type="ECO:0000313" key="12">
    <source>
        <dbReference type="Proteomes" id="UP000053593"/>
    </source>
</evidence>
<evidence type="ECO:0000256" key="9">
    <source>
        <dbReference type="PIRSR" id="PIRSR600183-50"/>
    </source>
</evidence>
<dbReference type="FunFam" id="3.20.20.10:FF:000005">
    <property type="entry name" value="Ornithine decarboxylase"/>
    <property type="match status" value="1"/>
</dbReference>
<evidence type="ECO:0000259" key="10">
    <source>
        <dbReference type="Pfam" id="PF02784"/>
    </source>
</evidence>
<dbReference type="InterPro" id="IPR022644">
    <property type="entry name" value="De-COase2_N"/>
</dbReference>
<keyword evidence="3 9" id="KW-0663">Pyridoxal phosphate</keyword>
<dbReference type="InterPro" id="IPR022653">
    <property type="entry name" value="De-COase2_pyr-phos_BS"/>
</dbReference>
<dbReference type="GO" id="GO:0033387">
    <property type="term" value="P:putrescine biosynthetic process from arginine, via ornithine"/>
    <property type="evidence" value="ECO:0007669"/>
    <property type="project" value="TreeGrafter"/>
</dbReference>
<evidence type="ECO:0000256" key="4">
    <source>
        <dbReference type="ARBA" id="ARBA00023239"/>
    </source>
</evidence>
<evidence type="ECO:0000256" key="6">
    <source>
        <dbReference type="ARBA" id="ARBA00034138"/>
    </source>
</evidence>
<comment type="cofactor">
    <cofactor evidence="1 9">
        <name>pyridoxal 5'-phosphate</name>
        <dbReference type="ChEBI" id="CHEBI:597326"/>
    </cofactor>
</comment>
<evidence type="ECO:0000313" key="11">
    <source>
        <dbReference type="EMBL" id="KIK57871.1"/>
    </source>
</evidence>
<dbReference type="Proteomes" id="UP000053593">
    <property type="component" value="Unassembled WGS sequence"/>
</dbReference>
<evidence type="ECO:0000256" key="2">
    <source>
        <dbReference type="ARBA" id="ARBA00008872"/>
    </source>
</evidence>
<dbReference type="InterPro" id="IPR002433">
    <property type="entry name" value="Orn_de-COase"/>
</dbReference>
<dbReference type="Gene3D" id="2.40.37.10">
    <property type="entry name" value="Lyase, Ornithine Decarboxylase, Chain A, domain 1"/>
    <property type="match status" value="1"/>
</dbReference>
<dbReference type="PRINTS" id="PR01179">
    <property type="entry name" value="ODADCRBXLASE"/>
</dbReference>
<dbReference type="InterPro" id="IPR000183">
    <property type="entry name" value="Orn/DAP/Arg_de-COase"/>
</dbReference>
<dbReference type="PROSITE" id="PS00878">
    <property type="entry name" value="ODR_DC_2_1"/>
    <property type="match status" value="1"/>
</dbReference>
<dbReference type="OrthoDB" id="5034579at2759"/>
<dbReference type="PANTHER" id="PTHR11482">
    <property type="entry name" value="ARGININE/DIAMINOPIMELATE/ORNITHINE DECARBOXYLASE"/>
    <property type="match status" value="1"/>
</dbReference>
<organism evidence="11 12">
    <name type="scientific">Collybiopsis luxurians FD-317 M1</name>
    <dbReference type="NCBI Taxonomy" id="944289"/>
    <lineage>
        <taxon>Eukaryota</taxon>
        <taxon>Fungi</taxon>
        <taxon>Dikarya</taxon>
        <taxon>Basidiomycota</taxon>
        <taxon>Agaricomycotina</taxon>
        <taxon>Agaricomycetes</taxon>
        <taxon>Agaricomycetidae</taxon>
        <taxon>Agaricales</taxon>
        <taxon>Marasmiineae</taxon>
        <taxon>Omphalotaceae</taxon>
        <taxon>Collybiopsis</taxon>
        <taxon>Collybiopsis luxurians</taxon>
    </lineage>
</organism>
<proteinExistence type="inferred from homology"/>
<dbReference type="EMBL" id="KN834788">
    <property type="protein sequence ID" value="KIK57871.1"/>
    <property type="molecule type" value="Genomic_DNA"/>
</dbReference>
<dbReference type="AlphaFoldDB" id="A0A0D0BRN1"/>
<evidence type="ECO:0000256" key="5">
    <source>
        <dbReference type="ARBA" id="ARBA00034115"/>
    </source>
</evidence>
<comment type="similarity">
    <text evidence="2">Belongs to the Orn/Lys/Arg decarboxylase class-II family.</text>
</comment>
<dbReference type="SUPFAM" id="SSF51419">
    <property type="entry name" value="PLP-binding barrel"/>
    <property type="match status" value="1"/>
</dbReference>
<dbReference type="Gene3D" id="3.20.20.10">
    <property type="entry name" value="Alanine racemase"/>
    <property type="match status" value="1"/>
</dbReference>
<keyword evidence="4" id="KW-0456">Lyase</keyword>
<evidence type="ECO:0000256" key="7">
    <source>
        <dbReference type="ARBA" id="ARBA00046672"/>
    </source>
</evidence>
<gene>
    <name evidence="11" type="ORF">GYMLUDRAFT_171949</name>
</gene>
<dbReference type="InterPro" id="IPR009006">
    <property type="entry name" value="Ala_racemase/Decarboxylase_C"/>
</dbReference>
<dbReference type="PANTHER" id="PTHR11482:SF6">
    <property type="entry name" value="ORNITHINE DECARBOXYLASE 1-RELATED"/>
    <property type="match status" value="1"/>
</dbReference>
<feature type="active site" description="Proton donor" evidence="9">
    <location>
        <position position="367"/>
    </location>
</feature>
<dbReference type="GO" id="GO:0005737">
    <property type="term" value="C:cytoplasm"/>
    <property type="evidence" value="ECO:0007669"/>
    <property type="project" value="TreeGrafter"/>
</dbReference>
<keyword evidence="12" id="KW-1185">Reference proteome</keyword>
<comment type="catalytic activity">
    <reaction evidence="8">
        <text>L-ornithine + H(+) = putrescine + CO2</text>
        <dbReference type="Rhea" id="RHEA:22964"/>
        <dbReference type="ChEBI" id="CHEBI:15378"/>
        <dbReference type="ChEBI" id="CHEBI:16526"/>
        <dbReference type="ChEBI" id="CHEBI:46911"/>
        <dbReference type="ChEBI" id="CHEBI:326268"/>
        <dbReference type="EC" id="4.1.1.17"/>
    </reaction>
</comment>
<dbReference type="SUPFAM" id="SSF50621">
    <property type="entry name" value="Alanine racemase C-terminal domain-like"/>
    <property type="match status" value="1"/>
</dbReference>
<dbReference type="GO" id="GO:0004586">
    <property type="term" value="F:ornithine decarboxylase activity"/>
    <property type="evidence" value="ECO:0007669"/>
    <property type="project" value="UniProtKB-EC"/>
</dbReference>
<reference evidence="11 12" key="1">
    <citation type="submission" date="2014-04" db="EMBL/GenBank/DDBJ databases">
        <title>Evolutionary Origins and Diversification of the Mycorrhizal Mutualists.</title>
        <authorList>
            <consortium name="DOE Joint Genome Institute"/>
            <consortium name="Mycorrhizal Genomics Consortium"/>
            <person name="Kohler A."/>
            <person name="Kuo A."/>
            <person name="Nagy L.G."/>
            <person name="Floudas D."/>
            <person name="Copeland A."/>
            <person name="Barry K.W."/>
            <person name="Cichocki N."/>
            <person name="Veneault-Fourrey C."/>
            <person name="LaButti K."/>
            <person name="Lindquist E.A."/>
            <person name="Lipzen A."/>
            <person name="Lundell T."/>
            <person name="Morin E."/>
            <person name="Murat C."/>
            <person name="Riley R."/>
            <person name="Ohm R."/>
            <person name="Sun H."/>
            <person name="Tunlid A."/>
            <person name="Henrissat B."/>
            <person name="Grigoriev I.V."/>
            <person name="Hibbett D.S."/>
            <person name="Martin F."/>
        </authorList>
    </citation>
    <scope>NUCLEOTIDE SEQUENCE [LARGE SCALE GENOMIC DNA]</scope>
    <source>
        <strain evidence="11 12">FD-317 M1</strain>
    </source>
</reference>
<dbReference type="HOGENOM" id="CLU_026444_1_2_1"/>
<sequence>MQSLPPLFHGDARLLLEREVAKTFDNDVQTHNSFFVADLSKIYRQHLRWMQHLPFRPFYALKVNPDPYVIRLLAALGAGFDCASVSEIEATLEALGNHPDSGDSILFANPCKFSGDVRYAAEHNVRMSTFDNSDELEKMARFHPRSRLLLRLLTDDSGSPFPLGKKYGAPLNVVPALLERARTLQLEVIGVSFHVGSSCYKPDVFRDAIWRSKEAFAVARDMGYDFTVLDLGGGFDDSPVQGSDASIFETVAAVVKQAINDYFPISTRPRGFEVIAEPGRFHAFPSFTYATSIIARRLPWESGYDRTSGDTPAPLMYYISDGIYGGLANVVADHRPVHPYVVSMGGKFDLAFDSSELVPSSLWGPTCDSVDLVSPNTLLPSGLRIGDWLAFPNMGAYTACLATKFNGCEVGPVVHATGEGEDGEEVYRALMRFTKERNSDSESKTTVSFTKLRDFTTHDV</sequence>
<comment type="subunit">
    <text evidence="7">Homodimer. Only the dimer is catalytically active, as the active sites are constructed of residues from both monomers.</text>
</comment>
<dbReference type="EC" id="4.1.1.17" evidence="6"/>
<accession>A0A0D0BRN1</accession>
<feature type="modified residue" description="N6-(pyridoxal phosphate)lysine" evidence="9">
    <location>
        <position position="62"/>
    </location>
</feature>
<evidence type="ECO:0000256" key="8">
    <source>
        <dbReference type="ARBA" id="ARBA00049127"/>
    </source>
</evidence>
<dbReference type="CDD" id="cd00622">
    <property type="entry name" value="PLPDE_III_ODC"/>
    <property type="match status" value="1"/>
</dbReference>
<feature type="domain" description="Orn/DAP/Arg decarboxylase 2 N-terminal" evidence="10">
    <location>
        <begin position="39"/>
        <end position="282"/>
    </location>
</feature>
<evidence type="ECO:0000256" key="1">
    <source>
        <dbReference type="ARBA" id="ARBA00001933"/>
    </source>
</evidence>
<name>A0A0D0BRN1_9AGAR</name>
<dbReference type="InterPro" id="IPR029066">
    <property type="entry name" value="PLP-binding_barrel"/>
</dbReference>
<protein>
    <recommendedName>
        <fullName evidence="6">ornithine decarboxylase</fullName>
        <ecNumber evidence="6">4.1.1.17</ecNumber>
    </recommendedName>
</protein>
<evidence type="ECO:0000256" key="3">
    <source>
        <dbReference type="ARBA" id="ARBA00022898"/>
    </source>
</evidence>
<dbReference type="Pfam" id="PF02784">
    <property type="entry name" value="Orn_Arg_deC_N"/>
    <property type="match status" value="1"/>
</dbReference>
<dbReference type="PRINTS" id="PR01182">
    <property type="entry name" value="ORNDCRBXLASE"/>
</dbReference>